<sequence>MSVKPAMPLKERMKHAIADETLIEAVKKTTDRLEGGKLASSEALGNWQEWREQGSRIRSHVVQHLDYYLGQLIQNVKKRGGHVHIADTAEHAVQIFLDITKQKNAKSVLKSKSMVSEEVHLNKALEEIGVKVLESDLGEYIIQLFGEAPSHIIIPAIHKNRYQIADKFSAISGEQISEDTPTLTAFARRKLRQEFLEADIGVSGCNFAIAESGSIVMFTNEGNGRMVTTLPPVHVAFMGMERLLPSFEDLETFVNLLPRSATGQKITSYVSVINGPRKEEDLDGAQEFHLIIVDNGRSNILGDDEFQEVLNCIRCGACLNVCPVYRHIGGHAYGDVYPGPIGAVITPLLRDDMKVWGDLPYASSLCGACTDACPVKIPLHDMLVHLRARKVKLGLTPGWERMAFRMYRGSFANPGRYRLSMRAAKLMVPFMAKDGYIEKGPLHMLGWTNARHFPSPAPQSFREKWAQLSAELEGPKGGDSK</sequence>
<dbReference type="KEGG" id="eff:skT53_26110"/>
<keyword evidence="7" id="KW-0411">Iron-sulfur</keyword>
<dbReference type="NCBIfam" id="TIGR00273">
    <property type="entry name" value="LutB/LldF family L-lactate oxidation iron-sulfur protein"/>
    <property type="match status" value="1"/>
</dbReference>
<dbReference type="InterPro" id="IPR009051">
    <property type="entry name" value="Helical_ferredxn"/>
</dbReference>
<dbReference type="InterPro" id="IPR003741">
    <property type="entry name" value="LUD_dom"/>
</dbReference>
<dbReference type="Pfam" id="PF13183">
    <property type="entry name" value="Fer4_8"/>
    <property type="match status" value="1"/>
</dbReference>
<keyword evidence="1" id="KW-0813">Transport</keyword>
<evidence type="ECO:0000256" key="1">
    <source>
        <dbReference type="ARBA" id="ARBA00022448"/>
    </source>
</evidence>
<evidence type="ECO:0000256" key="5">
    <source>
        <dbReference type="ARBA" id="ARBA00022982"/>
    </source>
</evidence>
<organism evidence="9 10">
    <name type="scientific">Effusibacillus dendaii</name>
    <dbReference type="NCBI Taxonomy" id="2743772"/>
    <lineage>
        <taxon>Bacteria</taxon>
        <taxon>Bacillati</taxon>
        <taxon>Bacillota</taxon>
        <taxon>Bacilli</taxon>
        <taxon>Bacillales</taxon>
        <taxon>Alicyclobacillaceae</taxon>
        <taxon>Effusibacillus</taxon>
    </lineage>
</organism>
<dbReference type="SUPFAM" id="SSF100950">
    <property type="entry name" value="NagB/RpiA/CoA transferase-like"/>
    <property type="match status" value="1"/>
</dbReference>
<dbReference type="RefSeq" id="WP_200757835.1">
    <property type="nucleotide sequence ID" value="NZ_AP023366.1"/>
</dbReference>
<evidence type="ECO:0000256" key="6">
    <source>
        <dbReference type="ARBA" id="ARBA00023004"/>
    </source>
</evidence>
<dbReference type="SUPFAM" id="SSF46548">
    <property type="entry name" value="alpha-helical ferredoxin"/>
    <property type="match status" value="1"/>
</dbReference>
<evidence type="ECO:0000313" key="9">
    <source>
        <dbReference type="EMBL" id="BCJ87626.1"/>
    </source>
</evidence>
<keyword evidence="3" id="KW-0479">Metal-binding</keyword>
<dbReference type="PROSITE" id="PS00198">
    <property type="entry name" value="4FE4S_FER_1"/>
    <property type="match status" value="1"/>
</dbReference>
<reference evidence="9 10" key="1">
    <citation type="submission" date="2020-08" db="EMBL/GenBank/DDBJ databases">
        <title>Complete Genome Sequence of Effusibacillus dendaii Strain skT53, Isolated from Farmland soil.</title>
        <authorList>
            <person name="Konishi T."/>
            <person name="Kawasaki H."/>
        </authorList>
    </citation>
    <scope>NUCLEOTIDE SEQUENCE [LARGE SCALE GENOMIC DNA]</scope>
    <source>
        <strain evidence="10">skT53</strain>
    </source>
</reference>
<feature type="domain" description="4Fe-4S ferredoxin-type" evidence="8">
    <location>
        <begin position="302"/>
        <end position="333"/>
    </location>
</feature>
<dbReference type="InterPro" id="IPR017900">
    <property type="entry name" value="4Fe4S_Fe_S_CS"/>
</dbReference>
<dbReference type="AlphaFoldDB" id="A0A7I8DFI2"/>
<keyword evidence="10" id="KW-1185">Reference proteome</keyword>
<dbReference type="Gene3D" id="1.10.1060.10">
    <property type="entry name" value="Alpha-helical ferredoxin"/>
    <property type="match status" value="1"/>
</dbReference>
<dbReference type="InterPro" id="IPR037171">
    <property type="entry name" value="NagB/RpiA_transferase-like"/>
</dbReference>
<dbReference type="InterPro" id="IPR024569">
    <property type="entry name" value="LutB_C"/>
</dbReference>
<proteinExistence type="predicted"/>
<evidence type="ECO:0000256" key="7">
    <source>
        <dbReference type="ARBA" id="ARBA00023014"/>
    </source>
</evidence>
<accession>A0A7I8DFI2</accession>
<dbReference type="InterPro" id="IPR024185">
    <property type="entry name" value="FTHF_cligase-like_sf"/>
</dbReference>
<keyword evidence="5" id="KW-0249">Electron transport</keyword>
<keyword evidence="2" id="KW-0004">4Fe-4S</keyword>
<name>A0A7I8DFI2_9BACL</name>
<dbReference type="InterPro" id="IPR004452">
    <property type="entry name" value="LutB/LldF"/>
</dbReference>
<keyword evidence="6" id="KW-0408">Iron</keyword>
<keyword evidence="4" id="KW-0677">Repeat</keyword>
<dbReference type="PANTHER" id="PTHR47153">
    <property type="entry name" value="LACTATE UTILIZATION PROTEIN B"/>
    <property type="match status" value="1"/>
</dbReference>
<dbReference type="Pfam" id="PF02589">
    <property type="entry name" value="LUD_dom"/>
    <property type="match status" value="1"/>
</dbReference>
<dbReference type="PANTHER" id="PTHR47153:SF2">
    <property type="entry name" value="LACTATE UTILIZATION PROTEIN B"/>
    <property type="match status" value="1"/>
</dbReference>
<gene>
    <name evidence="9" type="ORF">skT53_26110</name>
</gene>
<dbReference type="GO" id="GO:0006089">
    <property type="term" value="P:lactate metabolic process"/>
    <property type="evidence" value="ECO:0007669"/>
    <property type="project" value="InterPro"/>
</dbReference>
<dbReference type="EMBL" id="AP023366">
    <property type="protein sequence ID" value="BCJ87626.1"/>
    <property type="molecule type" value="Genomic_DNA"/>
</dbReference>
<evidence type="ECO:0000256" key="2">
    <source>
        <dbReference type="ARBA" id="ARBA00022485"/>
    </source>
</evidence>
<evidence type="ECO:0000259" key="8">
    <source>
        <dbReference type="PROSITE" id="PS51379"/>
    </source>
</evidence>
<dbReference type="Proteomes" id="UP000593802">
    <property type="component" value="Chromosome"/>
</dbReference>
<dbReference type="GO" id="GO:0051539">
    <property type="term" value="F:4 iron, 4 sulfur cluster binding"/>
    <property type="evidence" value="ECO:0007669"/>
    <property type="project" value="UniProtKB-KW"/>
</dbReference>
<dbReference type="Pfam" id="PF11870">
    <property type="entry name" value="LutB_C"/>
    <property type="match status" value="1"/>
</dbReference>
<protein>
    <submittedName>
        <fullName evidence="9">Iron-sulfur cluster-binding protein</fullName>
    </submittedName>
</protein>
<dbReference type="Gene3D" id="3.40.50.10420">
    <property type="entry name" value="NagB/RpiA/CoA transferase-like"/>
    <property type="match status" value="1"/>
</dbReference>
<dbReference type="PROSITE" id="PS51379">
    <property type="entry name" value="4FE4S_FER_2"/>
    <property type="match status" value="1"/>
</dbReference>
<evidence type="ECO:0000256" key="3">
    <source>
        <dbReference type="ARBA" id="ARBA00022723"/>
    </source>
</evidence>
<evidence type="ECO:0000313" key="10">
    <source>
        <dbReference type="Proteomes" id="UP000593802"/>
    </source>
</evidence>
<dbReference type="GO" id="GO:0046872">
    <property type="term" value="F:metal ion binding"/>
    <property type="evidence" value="ECO:0007669"/>
    <property type="project" value="UniProtKB-KW"/>
</dbReference>
<dbReference type="InterPro" id="IPR017896">
    <property type="entry name" value="4Fe4S_Fe-S-bd"/>
</dbReference>
<evidence type="ECO:0000256" key="4">
    <source>
        <dbReference type="ARBA" id="ARBA00022737"/>
    </source>
</evidence>